<proteinExistence type="predicted"/>
<dbReference type="Pfam" id="PF11776">
    <property type="entry name" value="RcnB"/>
    <property type="match status" value="1"/>
</dbReference>
<feature type="compositionally biased region" description="Basic and acidic residues" evidence="1">
    <location>
        <begin position="33"/>
        <end position="61"/>
    </location>
</feature>
<feature type="signal peptide" evidence="2">
    <location>
        <begin position="1"/>
        <end position="25"/>
    </location>
</feature>
<dbReference type="Proteomes" id="UP000469159">
    <property type="component" value="Unassembled WGS sequence"/>
</dbReference>
<keyword evidence="4" id="KW-1185">Reference proteome</keyword>
<evidence type="ECO:0000256" key="1">
    <source>
        <dbReference type="SAM" id="MobiDB-lite"/>
    </source>
</evidence>
<evidence type="ECO:0000313" key="3">
    <source>
        <dbReference type="EMBL" id="MXP41183.1"/>
    </source>
</evidence>
<accession>A0A6I4UUI3</accession>
<dbReference type="InterPro" id="IPR024572">
    <property type="entry name" value="RcnB"/>
</dbReference>
<protein>
    <recommendedName>
        <fullName evidence="5">ATP-dependent RNA helicase</fullName>
    </recommendedName>
</protein>
<evidence type="ECO:0008006" key="5">
    <source>
        <dbReference type="Google" id="ProtNLM"/>
    </source>
</evidence>
<comment type="caution">
    <text evidence="3">The sequence shown here is derived from an EMBL/GenBank/DDBJ whole genome shotgun (WGS) entry which is preliminary data.</text>
</comment>
<evidence type="ECO:0000313" key="4">
    <source>
        <dbReference type="Proteomes" id="UP000469159"/>
    </source>
</evidence>
<dbReference type="OrthoDB" id="7205329at2"/>
<name>A0A6I4UUI3_9SPHN</name>
<dbReference type="Gene3D" id="3.10.450.160">
    <property type="entry name" value="inner membrane protein cigr"/>
    <property type="match status" value="1"/>
</dbReference>
<gene>
    <name evidence="3" type="ORF">GRI75_05925</name>
</gene>
<feature type="compositionally biased region" description="Basic and acidic residues" evidence="1">
    <location>
        <begin position="70"/>
        <end position="96"/>
    </location>
</feature>
<organism evidence="3 4">
    <name type="scientific">Croceibacterium soli</name>
    <dbReference type="NCBI Taxonomy" id="1739690"/>
    <lineage>
        <taxon>Bacteria</taxon>
        <taxon>Pseudomonadati</taxon>
        <taxon>Pseudomonadota</taxon>
        <taxon>Alphaproteobacteria</taxon>
        <taxon>Sphingomonadales</taxon>
        <taxon>Erythrobacteraceae</taxon>
        <taxon>Croceibacterium</taxon>
    </lineage>
</organism>
<feature type="region of interest" description="Disordered" evidence="1">
    <location>
        <begin position="29"/>
        <end position="163"/>
    </location>
</feature>
<feature type="chain" id="PRO_5026258943" description="ATP-dependent RNA helicase" evidence="2">
    <location>
        <begin position="26"/>
        <end position="285"/>
    </location>
</feature>
<feature type="compositionally biased region" description="Basic and acidic residues" evidence="1">
    <location>
        <begin position="125"/>
        <end position="163"/>
    </location>
</feature>
<evidence type="ECO:0000256" key="2">
    <source>
        <dbReference type="SAM" id="SignalP"/>
    </source>
</evidence>
<dbReference type="EMBL" id="WTYK01000003">
    <property type="protein sequence ID" value="MXP41183.1"/>
    <property type="molecule type" value="Genomic_DNA"/>
</dbReference>
<reference evidence="3 4" key="1">
    <citation type="submission" date="2019-12" db="EMBL/GenBank/DDBJ databases">
        <title>Genomic-based taxomic classification of the family Erythrobacteraceae.</title>
        <authorList>
            <person name="Xu L."/>
        </authorList>
    </citation>
    <scope>NUCLEOTIDE SEQUENCE [LARGE SCALE GENOMIC DNA]</scope>
    <source>
        <strain evidence="3 4">MCCC 1K02066</strain>
    </source>
</reference>
<dbReference type="AlphaFoldDB" id="A0A6I4UUI3"/>
<keyword evidence="2" id="KW-0732">Signal</keyword>
<sequence>MPRMKRPQIYTGGAIAALATALAFAAVPAQAQDGERRGWRTAPAEERQAAQSERRAERQAERSAAQAQRAEQREARTEARPQRNSREAVRTQHRNDPPVARGGWNTGNAPPMRSVRNPAYVDPNRNVDSRDRDDRRDRERDWRDDRRDGNRDWRDDRRDSDRWRDGRRDNDRDWRDGRRHDYSRWDRRWRDDSRYNWYNYRNYNRHVYRPGRYYSPYRHYNYRRLGIGVFLDSLFYSNRYWINDPWQYRLPEVYGPYRWVRYYDDALLVDVRRGEVVDVIHDFFW</sequence>